<reference evidence="1 2" key="1">
    <citation type="submission" date="2024-09" db="EMBL/GenBank/DDBJ databases">
        <title>Aeromonas strains Genome sequencing and assembly.</title>
        <authorList>
            <person name="Hu X."/>
            <person name="Tang B."/>
        </authorList>
    </citation>
    <scope>NUCLEOTIDE SEQUENCE [LARGE SCALE GENOMIC DNA]</scope>
    <source>
        <strain evidence="1 2">NB23SCDHY001</strain>
    </source>
</reference>
<name>A0ABW9GJW5_9GAMM</name>
<dbReference type="GeneID" id="97218589"/>
<keyword evidence="2" id="KW-1185">Reference proteome</keyword>
<protein>
    <recommendedName>
        <fullName evidence="3">Nitroreductase</fullName>
    </recommendedName>
</protein>
<evidence type="ECO:0000313" key="2">
    <source>
        <dbReference type="Proteomes" id="UP001630969"/>
    </source>
</evidence>
<dbReference type="RefSeq" id="WP_408787517.1">
    <property type="nucleotide sequence ID" value="NZ_JBGXBU010000001.1"/>
</dbReference>
<proteinExistence type="predicted"/>
<evidence type="ECO:0008006" key="3">
    <source>
        <dbReference type="Google" id="ProtNLM"/>
    </source>
</evidence>
<organism evidence="1 2">
    <name type="scientific">Aeromonas bivalvium</name>
    <dbReference type="NCBI Taxonomy" id="440079"/>
    <lineage>
        <taxon>Bacteria</taxon>
        <taxon>Pseudomonadati</taxon>
        <taxon>Pseudomonadota</taxon>
        <taxon>Gammaproteobacteria</taxon>
        <taxon>Aeromonadales</taxon>
        <taxon>Aeromonadaceae</taxon>
        <taxon>Aeromonas</taxon>
    </lineage>
</organism>
<accession>A0ABW9GJW5</accession>
<dbReference type="InterPro" id="IPR000415">
    <property type="entry name" value="Nitroreductase-like"/>
</dbReference>
<sequence>MKHHHHLQGGSEDPLFDPRRRIPESVIEDLCALPCRCLRAQRQLPWHLVVAASRQTRAGIRQAIASHLPASLPILHQASHLMVICTRELADETGSPGLAMPCRGAASHACAGSHHVYIALGSLLLGAAVFELKTHTVEAFDGGLLDDWLGLGEQGLTSRVVLALGYPPAGDDPDPLAHARLPQHLVMSRR</sequence>
<comment type="caution">
    <text evidence="1">The sequence shown here is derived from an EMBL/GenBank/DDBJ whole genome shotgun (WGS) entry which is preliminary data.</text>
</comment>
<evidence type="ECO:0000313" key="1">
    <source>
        <dbReference type="EMBL" id="MFM4891422.1"/>
    </source>
</evidence>
<dbReference type="EMBL" id="JBGXBU010000001">
    <property type="protein sequence ID" value="MFM4891422.1"/>
    <property type="molecule type" value="Genomic_DNA"/>
</dbReference>
<dbReference type="Gene3D" id="3.40.109.10">
    <property type="entry name" value="NADH Oxidase"/>
    <property type="match status" value="1"/>
</dbReference>
<gene>
    <name evidence="1" type="ORF">ACEUDJ_00780</name>
</gene>
<dbReference type="Proteomes" id="UP001630969">
    <property type="component" value="Unassembled WGS sequence"/>
</dbReference>
<dbReference type="SUPFAM" id="SSF55469">
    <property type="entry name" value="FMN-dependent nitroreductase-like"/>
    <property type="match status" value="1"/>
</dbReference>